<gene>
    <name evidence="9" type="ORF">CHL78_018175</name>
</gene>
<keyword evidence="10" id="KW-1185">Reference proteome</keyword>
<evidence type="ECO:0000256" key="6">
    <source>
        <dbReference type="ARBA" id="ARBA00023136"/>
    </source>
</evidence>
<evidence type="ECO:0000256" key="5">
    <source>
        <dbReference type="ARBA" id="ARBA00022989"/>
    </source>
</evidence>
<feature type="transmembrane region" description="Helical" evidence="7">
    <location>
        <begin position="116"/>
        <end position="135"/>
    </location>
</feature>
<protein>
    <submittedName>
        <fullName evidence="9">MgtC/SapB family protein</fullName>
    </submittedName>
</protein>
<sequence>MGEKEIFIRLVLALIIGGVTGIERERLNKFAGFRTHILVSLGSCISSIISLELFLQYNGVANLDPARLSAQVLSGIGFLGAGTILKTSGGVRGLTTAAGIWSTACIGIAIGYGYYFLAIVSWIFLLVVLCVLKYIDMLYKKKRSESVVLTIKDNEAIPRIMEILDEMNLDTKKFDIEKKSSNLVLKFTFDNGSKEDRMEFLGKVASIQSKIAIEYTS</sequence>
<proteinExistence type="inferred from homology"/>
<evidence type="ECO:0000259" key="8">
    <source>
        <dbReference type="Pfam" id="PF02308"/>
    </source>
</evidence>
<dbReference type="InterPro" id="IPR049177">
    <property type="entry name" value="MgtC_SapB_SrpB_YhiD_N"/>
</dbReference>
<dbReference type="PRINTS" id="PR01837">
    <property type="entry name" value="MGTCSAPBPROT"/>
</dbReference>
<keyword evidence="6 7" id="KW-0472">Membrane</keyword>
<dbReference type="AlphaFoldDB" id="A0A371IYA2"/>
<feature type="transmembrane region" description="Helical" evidence="7">
    <location>
        <begin position="6"/>
        <end position="23"/>
    </location>
</feature>
<dbReference type="Pfam" id="PF02308">
    <property type="entry name" value="MgtC"/>
    <property type="match status" value="1"/>
</dbReference>
<evidence type="ECO:0000313" key="9">
    <source>
        <dbReference type="EMBL" id="RDY25446.1"/>
    </source>
</evidence>
<keyword evidence="3" id="KW-1003">Cell membrane</keyword>
<dbReference type="GO" id="GO:0005886">
    <property type="term" value="C:plasma membrane"/>
    <property type="evidence" value="ECO:0007669"/>
    <property type="project" value="UniProtKB-SubCell"/>
</dbReference>
<dbReference type="Proteomes" id="UP000215694">
    <property type="component" value="Unassembled WGS sequence"/>
</dbReference>
<organism evidence="9 10">
    <name type="scientific">Romboutsia weinsteinii</name>
    <dbReference type="NCBI Taxonomy" id="2020949"/>
    <lineage>
        <taxon>Bacteria</taxon>
        <taxon>Bacillati</taxon>
        <taxon>Bacillota</taxon>
        <taxon>Clostridia</taxon>
        <taxon>Peptostreptococcales</taxon>
        <taxon>Peptostreptococcaceae</taxon>
        <taxon>Romboutsia</taxon>
    </lineage>
</organism>
<feature type="transmembrane region" description="Helical" evidence="7">
    <location>
        <begin position="35"/>
        <end position="56"/>
    </location>
</feature>
<evidence type="ECO:0000256" key="4">
    <source>
        <dbReference type="ARBA" id="ARBA00022692"/>
    </source>
</evidence>
<dbReference type="PANTHER" id="PTHR33778:SF1">
    <property type="entry name" value="MAGNESIUM TRANSPORTER YHID-RELATED"/>
    <property type="match status" value="1"/>
</dbReference>
<comment type="caution">
    <text evidence="9">The sequence shown here is derived from an EMBL/GenBank/DDBJ whole genome shotgun (WGS) entry which is preliminary data.</text>
</comment>
<comment type="similarity">
    <text evidence="2">Belongs to the MgtC/SapB family.</text>
</comment>
<keyword evidence="4 7" id="KW-0812">Transmembrane</keyword>
<evidence type="ECO:0000313" key="10">
    <source>
        <dbReference type="Proteomes" id="UP000215694"/>
    </source>
</evidence>
<keyword evidence="5 7" id="KW-1133">Transmembrane helix</keyword>
<feature type="transmembrane region" description="Helical" evidence="7">
    <location>
        <begin position="68"/>
        <end position="85"/>
    </location>
</feature>
<dbReference type="OrthoDB" id="9811198at2"/>
<name>A0A371IYA2_9FIRM</name>
<feature type="domain" description="MgtC/SapB/SrpB/YhiD N-terminal" evidence="8">
    <location>
        <begin position="10"/>
        <end position="135"/>
    </location>
</feature>
<dbReference type="RefSeq" id="WP_094366769.1">
    <property type="nucleotide sequence ID" value="NZ_NOJY02000072.1"/>
</dbReference>
<comment type="subcellular location">
    <subcellularLocation>
        <location evidence="1">Cell membrane</location>
        <topology evidence="1">Multi-pass membrane protein</topology>
    </subcellularLocation>
</comment>
<dbReference type="EMBL" id="NOJY02000072">
    <property type="protein sequence ID" value="RDY25446.1"/>
    <property type="molecule type" value="Genomic_DNA"/>
</dbReference>
<evidence type="ECO:0000256" key="7">
    <source>
        <dbReference type="SAM" id="Phobius"/>
    </source>
</evidence>
<reference evidence="9 10" key="1">
    <citation type="journal article" date="2017" name="Genome Announc.">
        <title>Draft Genome Sequence of Romboutsia weinsteinii sp. nov. Strain CCRI-19649(T) Isolated from Surface Water.</title>
        <authorList>
            <person name="Maheux A.F."/>
            <person name="Boudreau D.K."/>
            <person name="Berube E."/>
            <person name="Boissinot M."/>
            <person name="Cantin P."/>
            <person name="Raymond F."/>
            <person name="Corbeil J."/>
            <person name="Omar R.F."/>
            <person name="Bergeron M.G."/>
        </authorList>
    </citation>
    <scope>NUCLEOTIDE SEQUENCE [LARGE SCALE GENOMIC DNA]</scope>
    <source>
        <strain evidence="9 10">CCRI-19649</strain>
    </source>
</reference>
<evidence type="ECO:0000256" key="1">
    <source>
        <dbReference type="ARBA" id="ARBA00004651"/>
    </source>
</evidence>
<evidence type="ECO:0000256" key="2">
    <source>
        <dbReference type="ARBA" id="ARBA00009298"/>
    </source>
</evidence>
<dbReference type="PANTHER" id="PTHR33778">
    <property type="entry name" value="PROTEIN MGTC"/>
    <property type="match status" value="1"/>
</dbReference>
<dbReference type="InterPro" id="IPR003416">
    <property type="entry name" value="MgtC/SapB/SrpB/YhiD_fam"/>
</dbReference>
<evidence type="ECO:0000256" key="3">
    <source>
        <dbReference type="ARBA" id="ARBA00022475"/>
    </source>
</evidence>
<accession>A0A371IYA2</accession>